<evidence type="ECO:0000259" key="1">
    <source>
        <dbReference type="Pfam" id="PF03070"/>
    </source>
</evidence>
<dbReference type="CDD" id="cd19359">
    <property type="entry name" value="TenA_C_Bt3146-like"/>
    <property type="match status" value="1"/>
</dbReference>
<accession>A0A067MDI9</accession>
<dbReference type="InterPro" id="IPR004305">
    <property type="entry name" value="Thiaminase-2/PQQC"/>
</dbReference>
<dbReference type="AlphaFoldDB" id="A0A067MDI9"/>
<proteinExistence type="predicted"/>
<dbReference type="Gene3D" id="1.20.910.10">
    <property type="entry name" value="Heme oxygenase-like"/>
    <property type="match status" value="1"/>
</dbReference>
<dbReference type="Proteomes" id="UP000027195">
    <property type="component" value="Unassembled WGS sequence"/>
</dbReference>
<keyword evidence="3" id="KW-1185">Reference proteome</keyword>
<dbReference type="HOGENOM" id="CLU_1461086_0_0_1"/>
<dbReference type="InParanoid" id="A0A067MDI9"/>
<dbReference type="SUPFAM" id="SSF48613">
    <property type="entry name" value="Heme oxygenase-like"/>
    <property type="match status" value="1"/>
</dbReference>
<dbReference type="EMBL" id="KL198076">
    <property type="protein sequence ID" value="KDQ09661.1"/>
    <property type="molecule type" value="Genomic_DNA"/>
</dbReference>
<dbReference type="InterPro" id="IPR016084">
    <property type="entry name" value="Haem_Oase-like_multi-hlx"/>
</dbReference>
<dbReference type="GO" id="GO:0006772">
    <property type="term" value="P:thiamine metabolic process"/>
    <property type="evidence" value="ECO:0007669"/>
    <property type="project" value="UniProtKB-ARBA"/>
</dbReference>
<evidence type="ECO:0000313" key="2">
    <source>
        <dbReference type="EMBL" id="KDQ09661.1"/>
    </source>
</evidence>
<reference evidence="3" key="1">
    <citation type="journal article" date="2014" name="Proc. Natl. Acad. Sci. U.S.A.">
        <title>Extensive sampling of basidiomycete genomes demonstrates inadequacy of the white-rot/brown-rot paradigm for wood decay fungi.</title>
        <authorList>
            <person name="Riley R."/>
            <person name="Salamov A.A."/>
            <person name="Brown D.W."/>
            <person name="Nagy L.G."/>
            <person name="Floudas D."/>
            <person name="Held B.W."/>
            <person name="Levasseur A."/>
            <person name="Lombard V."/>
            <person name="Morin E."/>
            <person name="Otillar R."/>
            <person name="Lindquist E.A."/>
            <person name="Sun H."/>
            <person name="LaButti K.M."/>
            <person name="Schmutz J."/>
            <person name="Jabbour D."/>
            <person name="Luo H."/>
            <person name="Baker S.E."/>
            <person name="Pisabarro A.G."/>
            <person name="Walton J.D."/>
            <person name="Blanchette R.A."/>
            <person name="Henrissat B."/>
            <person name="Martin F."/>
            <person name="Cullen D."/>
            <person name="Hibbett D.S."/>
            <person name="Grigoriev I.V."/>
        </authorList>
    </citation>
    <scope>NUCLEOTIDE SEQUENCE [LARGE SCALE GENOMIC DNA]</scope>
    <source>
        <strain evidence="3">FD-172 SS1</strain>
    </source>
</reference>
<evidence type="ECO:0000313" key="3">
    <source>
        <dbReference type="Proteomes" id="UP000027195"/>
    </source>
</evidence>
<dbReference type="STRING" id="930990.A0A067MDI9"/>
<protein>
    <recommendedName>
        <fullName evidence="1">Thiaminase-2/PQQC domain-containing protein</fullName>
    </recommendedName>
</protein>
<dbReference type="Pfam" id="PF03070">
    <property type="entry name" value="TENA_THI-4"/>
    <property type="match status" value="1"/>
</dbReference>
<gene>
    <name evidence="2" type="ORF">BOTBODRAFT_523355</name>
</gene>
<sequence>MTASFVAFLIESCSDSFQKMLNNKFCHDMAAANTDREIENVLKGFKWYMVQDYFYCEELMRVDAARASNAPTSADVLEGAKHVSKSYEYAQSQLDLCEKSMGIPKDKALAAERDKATKSYVQFEVSTAQDLDWISSKIATIPCIQGYYKIAKKMERESKKKDTVWYQNWVVPNSDWSYCESQILV</sequence>
<dbReference type="OrthoDB" id="2792107at2759"/>
<organism evidence="2 3">
    <name type="scientific">Botryobasidium botryosum (strain FD-172 SS1)</name>
    <dbReference type="NCBI Taxonomy" id="930990"/>
    <lineage>
        <taxon>Eukaryota</taxon>
        <taxon>Fungi</taxon>
        <taxon>Dikarya</taxon>
        <taxon>Basidiomycota</taxon>
        <taxon>Agaricomycotina</taxon>
        <taxon>Agaricomycetes</taxon>
        <taxon>Cantharellales</taxon>
        <taxon>Botryobasidiaceae</taxon>
        <taxon>Botryobasidium</taxon>
    </lineage>
</organism>
<feature type="domain" description="Thiaminase-2/PQQC" evidence="1">
    <location>
        <begin position="44"/>
        <end position="173"/>
    </location>
</feature>
<name>A0A067MDI9_BOTB1</name>